<dbReference type="GO" id="GO:0003723">
    <property type="term" value="F:RNA binding"/>
    <property type="evidence" value="ECO:0007669"/>
    <property type="project" value="UniProtKB-UniRule"/>
</dbReference>
<dbReference type="InterPro" id="IPR012340">
    <property type="entry name" value="NA-bd_OB-fold"/>
</dbReference>
<comment type="catalytic activity">
    <reaction evidence="8">
        <text>RNA(n+1) + phosphate = RNA(n) + a ribonucleoside 5'-diphosphate</text>
        <dbReference type="Rhea" id="RHEA:22096"/>
        <dbReference type="Rhea" id="RHEA-COMP:14527"/>
        <dbReference type="Rhea" id="RHEA-COMP:17342"/>
        <dbReference type="ChEBI" id="CHEBI:43474"/>
        <dbReference type="ChEBI" id="CHEBI:57930"/>
        <dbReference type="ChEBI" id="CHEBI:140395"/>
        <dbReference type="EC" id="2.7.7.8"/>
    </reaction>
</comment>
<dbReference type="SMART" id="SM00322">
    <property type="entry name" value="KH"/>
    <property type="match status" value="1"/>
</dbReference>
<dbReference type="PROSITE" id="PS50084">
    <property type="entry name" value="KH_TYPE_1"/>
    <property type="match status" value="1"/>
</dbReference>
<dbReference type="SUPFAM" id="SSF54791">
    <property type="entry name" value="Eukaryotic type KH-domain (KH-domain type I)"/>
    <property type="match status" value="1"/>
</dbReference>
<dbReference type="PIRSF" id="PIRSF005499">
    <property type="entry name" value="PNPase"/>
    <property type="match status" value="1"/>
</dbReference>
<keyword evidence="2 8" id="KW-0963">Cytoplasm</keyword>
<dbReference type="CDD" id="cd02393">
    <property type="entry name" value="KH-I_PNPase"/>
    <property type="match status" value="1"/>
</dbReference>
<evidence type="ECO:0000256" key="6">
    <source>
        <dbReference type="ARBA" id="ARBA00022842"/>
    </source>
</evidence>
<dbReference type="PANTHER" id="PTHR11252">
    <property type="entry name" value="POLYRIBONUCLEOTIDE NUCLEOTIDYLTRANSFERASE"/>
    <property type="match status" value="1"/>
</dbReference>
<dbReference type="FunFam" id="3.30.230.70:FF:000002">
    <property type="entry name" value="Polyribonucleotide nucleotidyltransferase"/>
    <property type="match status" value="1"/>
</dbReference>
<dbReference type="SUPFAM" id="SSF55666">
    <property type="entry name" value="Ribonuclease PH domain 2-like"/>
    <property type="match status" value="2"/>
</dbReference>
<dbReference type="EMBL" id="BLRV01000015">
    <property type="protein sequence ID" value="GFP21063.1"/>
    <property type="molecule type" value="Genomic_DNA"/>
</dbReference>
<dbReference type="GO" id="GO:0006396">
    <property type="term" value="P:RNA processing"/>
    <property type="evidence" value="ECO:0007669"/>
    <property type="project" value="InterPro"/>
</dbReference>
<feature type="binding site" evidence="8">
    <location>
        <position position="489"/>
    </location>
    <ligand>
        <name>Mg(2+)</name>
        <dbReference type="ChEBI" id="CHEBI:18420"/>
    </ligand>
</feature>
<dbReference type="Gene3D" id="3.30.230.70">
    <property type="entry name" value="GHMP Kinase, N-terminal domain"/>
    <property type="match status" value="2"/>
</dbReference>
<feature type="binding site" evidence="8">
    <location>
        <position position="483"/>
    </location>
    <ligand>
        <name>Mg(2+)</name>
        <dbReference type="ChEBI" id="CHEBI:18420"/>
    </ligand>
</feature>
<feature type="domain" description="S1 motif" evidence="10">
    <location>
        <begin position="619"/>
        <end position="687"/>
    </location>
</feature>
<dbReference type="InterPro" id="IPR003029">
    <property type="entry name" value="S1_domain"/>
</dbReference>
<organism evidence="11 12">
    <name type="scientific">Candidatus Hakubella thermalkaliphila</name>
    <dbReference type="NCBI Taxonomy" id="2754717"/>
    <lineage>
        <taxon>Bacteria</taxon>
        <taxon>Bacillati</taxon>
        <taxon>Actinomycetota</taxon>
        <taxon>Actinomycetota incertae sedis</taxon>
        <taxon>Candidatus Hakubellales</taxon>
        <taxon>Candidatus Hakubellaceae</taxon>
        <taxon>Candidatus Hakubella</taxon>
    </lineage>
</organism>
<evidence type="ECO:0000313" key="11">
    <source>
        <dbReference type="EMBL" id="GFP21063.1"/>
    </source>
</evidence>
<keyword evidence="7 8" id="KW-0694">RNA-binding</keyword>
<reference evidence="11 12" key="1">
    <citation type="journal article" date="2020" name="Front. Microbiol.">
        <title>Single-cell genomics of novel Actinobacteria with the Wood-Ljungdahl pathway discovered in a serpentinizing system.</title>
        <authorList>
            <person name="Merino N."/>
            <person name="Kawai M."/>
            <person name="Boyd E.S."/>
            <person name="Colman D.R."/>
            <person name="McGlynn S.E."/>
            <person name="Nealson K.H."/>
            <person name="Kurokawa K."/>
            <person name="Hongoh Y."/>
        </authorList>
    </citation>
    <scope>NUCLEOTIDE SEQUENCE [LARGE SCALE GENOMIC DNA]</scope>
    <source>
        <strain evidence="11 12">S06</strain>
    </source>
</reference>
<dbReference type="InterPro" id="IPR015848">
    <property type="entry name" value="PNPase_PH_RNA-bd_bac/org-type"/>
</dbReference>
<name>A0A6V8NLT5_9ACTN</name>
<keyword evidence="5 8" id="KW-0479">Metal-binding</keyword>
<dbReference type="CDD" id="cd11363">
    <property type="entry name" value="RNase_PH_PNPase_1"/>
    <property type="match status" value="1"/>
</dbReference>
<dbReference type="InterPro" id="IPR020568">
    <property type="entry name" value="Ribosomal_Su5_D2-typ_SF"/>
</dbReference>
<feature type="coiled-coil region" evidence="9">
    <location>
        <begin position="233"/>
        <end position="281"/>
    </location>
</feature>
<evidence type="ECO:0000256" key="1">
    <source>
        <dbReference type="ARBA" id="ARBA00007404"/>
    </source>
</evidence>
<comment type="subcellular location">
    <subcellularLocation>
        <location evidence="8">Cytoplasm</location>
    </subcellularLocation>
</comment>
<dbReference type="SUPFAM" id="SSF50249">
    <property type="entry name" value="Nucleic acid-binding proteins"/>
    <property type="match status" value="1"/>
</dbReference>
<dbReference type="PANTHER" id="PTHR11252:SF0">
    <property type="entry name" value="POLYRIBONUCLEOTIDE NUCLEOTIDYLTRANSFERASE 1, MITOCHONDRIAL"/>
    <property type="match status" value="1"/>
</dbReference>
<evidence type="ECO:0000256" key="5">
    <source>
        <dbReference type="ARBA" id="ARBA00022723"/>
    </source>
</evidence>
<dbReference type="Proteomes" id="UP000580051">
    <property type="component" value="Unassembled WGS sequence"/>
</dbReference>
<evidence type="ECO:0000256" key="8">
    <source>
        <dbReference type="HAMAP-Rule" id="MF_01595"/>
    </source>
</evidence>
<dbReference type="GO" id="GO:0004654">
    <property type="term" value="F:polyribonucleotide nucleotidyltransferase activity"/>
    <property type="evidence" value="ECO:0007669"/>
    <property type="project" value="UniProtKB-UniRule"/>
</dbReference>
<evidence type="ECO:0000256" key="9">
    <source>
        <dbReference type="SAM" id="Coils"/>
    </source>
</evidence>
<dbReference type="NCBIfam" id="NF008805">
    <property type="entry name" value="PRK11824.1"/>
    <property type="match status" value="1"/>
</dbReference>
<keyword evidence="4 8" id="KW-0548">Nucleotidyltransferase</keyword>
<comment type="similarity">
    <text evidence="1 8">Belongs to the polyribonucleotide nucleotidyltransferase family.</text>
</comment>
<dbReference type="CDD" id="cd11364">
    <property type="entry name" value="RNase_PH_PNPase_2"/>
    <property type="match status" value="1"/>
</dbReference>
<dbReference type="Pfam" id="PF03725">
    <property type="entry name" value="RNase_PH_C"/>
    <property type="match status" value="2"/>
</dbReference>
<evidence type="ECO:0000313" key="12">
    <source>
        <dbReference type="Proteomes" id="UP000580051"/>
    </source>
</evidence>
<dbReference type="InterPro" id="IPR004087">
    <property type="entry name" value="KH_dom"/>
</dbReference>
<dbReference type="Pfam" id="PF03726">
    <property type="entry name" value="PNPase"/>
    <property type="match status" value="1"/>
</dbReference>
<dbReference type="InterPro" id="IPR001247">
    <property type="entry name" value="ExoRNase_PH_dom1"/>
</dbReference>
<comment type="cofactor">
    <cofactor evidence="8">
        <name>Mg(2+)</name>
        <dbReference type="ChEBI" id="CHEBI:18420"/>
    </cofactor>
</comment>
<dbReference type="GO" id="GO:0006402">
    <property type="term" value="P:mRNA catabolic process"/>
    <property type="evidence" value="ECO:0007669"/>
    <property type="project" value="UniProtKB-UniRule"/>
</dbReference>
<evidence type="ECO:0000256" key="3">
    <source>
        <dbReference type="ARBA" id="ARBA00022679"/>
    </source>
</evidence>
<dbReference type="HAMAP" id="MF_01595">
    <property type="entry name" value="PNPase"/>
    <property type="match status" value="1"/>
</dbReference>
<dbReference type="SMART" id="SM00316">
    <property type="entry name" value="S1"/>
    <property type="match status" value="1"/>
</dbReference>
<dbReference type="InterPro" id="IPR036612">
    <property type="entry name" value="KH_dom_type_1_sf"/>
</dbReference>
<dbReference type="Pfam" id="PF01138">
    <property type="entry name" value="RNase_PH"/>
    <property type="match status" value="2"/>
</dbReference>
<gene>
    <name evidence="8" type="primary">pnp</name>
    <name evidence="11" type="ORF">HKBW3S06_00289</name>
</gene>
<dbReference type="Gene3D" id="3.30.1370.10">
    <property type="entry name" value="K Homology domain, type 1"/>
    <property type="match status" value="1"/>
</dbReference>
<evidence type="ECO:0000256" key="2">
    <source>
        <dbReference type="ARBA" id="ARBA00022490"/>
    </source>
</evidence>
<sequence length="698" mass="77422">MVERLSVEIAGKTIYLETGKLGRQADGSVLVSCDGTNVLVTAVSAREVKEELDFFPLTVDLEERMYAAGKIPGGFFKREGRPSEESILTARLIDRPLRPLFPQGFRNEVQVIATTLSVDQANPHDVLAIIGASAALTISDIPFGGPIGAVRIGKRGDEWLINPTFQEIMQSELDMVVAGTREAMVMVEAEAKEISEEDTLKSLEMAQEPIRKMIEIQELLREKAGKPKRVVELFQVEEELLDMVKELASLEMEKALRIREKIQREEALDELKEKITEELNREGVWNPKQLKEALHQLERKLVRKMLVEEGIRVDGRKPEEIREISCEVGLFPRTHGSGLFTRGQTQVLTVLTLGATGEEQMLDGLGIEESKRFLHQYNFPPFSVGEVGFLRGPRRREIGHGALAERALLPVIPLEDEFPYTLRLVSEVLESNGSTSMASVCASTLALMDAGVRIKAPVAGIAMGLVKEEEKVAVLSDIQGIEDACGDMDFKVAGTAKGITALQMDIKISGVTLEILKKALERARQGRLYILDKMLQTISKSRDELSPYAPRIIIMTIPQDKIGEVIGPGGKVIKKIIEETGVKIDIEDDGRVFITSPDRVSAEKARRKIENLTREIEVGQTFLGTVVNVTPFGAFVELQPGRDGLVHISRLSKERVERVEDVVRVGDKILVKVIDIDPRNRISLAALQINPPEEKVSI</sequence>
<dbReference type="RefSeq" id="WP_407079692.1">
    <property type="nucleotide sequence ID" value="NZ_BLRV01000015.1"/>
</dbReference>
<keyword evidence="6 8" id="KW-0460">Magnesium</keyword>
<dbReference type="PROSITE" id="PS50126">
    <property type="entry name" value="S1"/>
    <property type="match status" value="1"/>
</dbReference>
<keyword evidence="3 8" id="KW-0808">Transferase</keyword>
<dbReference type="GO" id="GO:0005829">
    <property type="term" value="C:cytosol"/>
    <property type="evidence" value="ECO:0007669"/>
    <property type="project" value="TreeGrafter"/>
</dbReference>
<accession>A0A6V8NLT5</accession>
<comment type="function">
    <text evidence="8">Involved in mRNA degradation. Catalyzes the phosphorolysis of single-stranded polyribonucleotides processively in the 3'- to 5'-direction.</text>
</comment>
<dbReference type="InterPro" id="IPR036345">
    <property type="entry name" value="ExoRNase_PH_dom2_sf"/>
</dbReference>
<comment type="caution">
    <text evidence="11">The sequence shown here is derived from an EMBL/GenBank/DDBJ whole genome shotgun (WGS) entry which is preliminary data.</text>
</comment>
<dbReference type="InterPro" id="IPR012162">
    <property type="entry name" value="PNPase"/>
</dbReference>
<proteinExistence type="inferred from homology"/>
<dbReference type="NCBIfam" id="TIGR03591">
    <property type="entry name" value="polynuc_phos"/>
    <property type="match status" value="1"/>
</dbReference>
<evidence type="ECO:0000256" key="4">
    <source>
        <dbReference type="ARBA" id="ARBA00022695"/>
    </source>
</evidence>
<dbReference type="InterPro" id="IPR015847">
    <property type="entry name" value="ExoRNase_PH_dom2"/>
</dbReference>
<dbReference type="GO" id="GO:0000287">
    <property type="term" value="F:magnesium ion binding"/>
    <property type="evidence" value="ECO:0007669"/>
    <property type="project" value="UniProtKB-UniRule"/>
</dbReference>
<dbReference type="Pfam" id="PF00013">
    <property type="entry name" value="KH_1"/>
    <property type="match status" value="1"/>
</dbReference>
<dbReference type="GO" id="GO:0000175">
    <property type="term" value="F:3'-5'-RNA exonuclease activity"/>
    <property type="evidence" value="ECO:0007669"/>
    <property type="project" value="TreeGrafter"/>
</dbReference>
<dbReference type="Gene3D" id="2.40.50.140">
    <property type="entry name" value="Nucleic acid-binding proteins"/>
    <property type="match status" value="1"/>
</dbReference>
<dbReference type="InterPro" id="IPR027408">
    <property type="entry name" value="PNPase/RNase_PH_dom_sf"/>
</dbReference>
<dbReference type="FunFam" id="2.40.50.140:FF:000189">
    <property type="entry name" value="Polyribonucleotide nucleotidyltransferase, putative"/>
    <property type="match status" value="1"/>
</dbReference>
<protein>
    <recommendedName>
        <fullName evidence="8">Polyribonucleotide nucleotidyltransferase</fullName>
        <ecNumber evidence="8">2.7.7.8</ecNumber>
    </recommendedName>
    <alternativeName>
        <fullName evidence="8">Polynucleotide phosphorylase</fullName>
        <shortName evidence="8">PNPase</shortName>
    </alternativeName>
</protein>
<dbReference type="InterPro" id="IPR004088">
    <property type="entry name" value="KH_dom_type_1"/>
</dbReference>
<dbReference type="EC" id="2.7.7.8" evidence="8"/>
<dbReference type="Pfam" id="PF00575">
    <property type="entry name" value="S1"/>
    <property type="match status" value="1"/>
</dbReference>
<dbReference type="SUPFAM" id="SSF54211">
    <property type="entry name" value="Ribosomal protein S5 domain 2-like"/>
    <property type="match status" value="2"/>
</dbReference>
<keyword evidence="9" id="KW-0175">Coiled coil</keyword>
<dbReference type="FunFam" id="3.30.1370.10:FF:000001">
    <property type="entry name" value="Polyribonucleotide nucleotidyltransferase"/>
    <property type="match status" value="1"/>
</dbReference>
<dbReference type="FunFam" id="3.30.230.70:FF:000001">
    <property type="entry name" value="Polyribonucleotide nucleotidyltransferase"/>
    <property type="match status" value="1"/>
</dbReference>
<evidence type="ECO:0000256" key="7">
    <source>
        <dbReference type="ARBA" id="ARBA00022884"/>
    </source>
</evidence>
<evidence type="ECO:0000259" key="10">
    <source>
        <dbReference type="PROSITE" id="PS50126"/>
    </source>
</evidence>
<dbReference type="AlphaFoldDB" id="A0A6V8NLT5"/>